<dbReference type="PANTHER" id="PTHR22714:SF7">
    <property type="entry name" value="SOLUTE-BINDING PROTEIN FAMILY 3_N-TERMINAL DOMAIN-CONTAINING PROTEIN"/>
    <property type="match status" value="1"/>
</dbReference>
<keyword evidence="1" id="KW-0812">Transmembrane</keyword>
<dbReference type="Proteomes" id="UP000783686">
    <property type="component" value="Unassembled WGS sequence"/>
</dbReference>
<gene>
    <name evidence="2" type="ORF">BOKJ2_LOCUS12911</name>
</gene>
<dbReference type="OrthoDB" id="10418148at2759"/>
<evidence type="ECO:0000256" key="1">
    <source>
        <dbReference type="SAM" id="Phobius"/>
    </source>
</evidence>
<dbReference type="EMBL" id="CAJFCW020000006">
    <property type="protein sequence ID" value="CAG9125139.1"/>
    <property type="molecule type" value="Genomic_DNA"/>
</dbReference>
<evidence type="ECO:0000313" key="3">
    <source>
        <dbReference type="Proteomes" id="UP000614601"/>
    </source>
</evidence>
<feature type="transmembrane region" description="Helical" evidence="1">
    <location>
        <begin position="136"/>
        <end position="154"/>
    </location>
</feature>
<proteinExistence type="predicted"/>
<comment type="caution">
    <text evidence="2">The sequence shown here is derived from an EMBL/GenBank/DDBJ whole genome shotgun (WGS) entry which is preliminary data.</text>
</comment>
<organism evidence="2 3">
    <name type="scientific">Bursaphelenchus okinawaensis</name>
    <dbReference type="NCBI Taxonomy" id="465554"/>
    <lineage>
        <taxon>Eukaryota</taxon>
        <taxon>Metazoa</taxon>
        <taxon>Ecdysozoa</taxon>
        <taxon>Nematoda</taxon>
        <taxon>Chromadorea</taxon>
        <taxon>Rhabditida</taxon>
        <taxon>Tylenchina</taxon>
        <taxon>Tylenchomorpha</taxon>
        <taxon>Aphelenchoidea</taxon>
        <taxon>Aphelenchoididae</taxon>
        <taxon>Bursaphelenchus</taxon>
    </lineage>
</organism>
<evidence type="ECO:0008006" key="4">
    <source>
        <dbReference type="Google" id="ProtNLM"/>
    </source>
</evidence>
<dbReference type="SUPFAM" id="SSF53850">
    <property type="entry name" value="Periplasmic binding protein-like II"/>
    <property type="match status" value="1"/>
</dbReference>
<evidence type="ECO:0000313" key="2">
    <source>
        <dbReference type="EMBL" id="CAD5228852.1"/>
    </source>
</evidence>
<dbReference type="AlphaFoldDB" id="A0A811LPR1"/>
<accession>A0A811LPR1</accession>
<dbReference type="InterPro" id="IPR040128">
    <property type="entry name" value="T25E4.2-like"/>
</dbReference>
<keyword evidence="1" id="KW-0472">Membrane</keyword>
<protein>
    <recommendedName>
        <fullName evidence="4">PBPb domain-containing protein</fullName>
    </recommendedName>
</protein>
<dbReference type="Proteomes" id="UP000614601">
    <property type="component" value="Unassembled WGS sequence"/>
</dbReference>
<keyword evidence="3" id="KW-1185">Reference proteome</keyword>
<feature type="transmembrane region" description="Helical" evidence="1">
    <location>
        <begin position="198"/>
        <end position="223"/>
    </location>
</feature>
<dbReference type="PANTHER" id="PTHR22714">
    <property type="entry name" value="PROTEIN CBG02446-RELATED"/>
    <property type="match status" value="1"/>
</dbReference>
<reference evidence="2" key="1">
    <citation type="submission" date="2020-09" db="EMBL/GenBank/DDBJ databases">
        <authorList>
            <person name="Kikuchi T."/>
        </authorList>
    </citation>
    <scope>NUCLEOTIDE SEQUENCE</scope>
    <source>
        <strain evidence="2">SH1</strain>
    </source>
</reference>
<dbReference type="Gene3D" id="3.40.190.10">
    <property type="entry name" value="Periplasmic binding protein-like II"/>
    <property type="match status" value="3"/>
</dbReference>
<name>A0A811LPR1_9BILA</name>
<dbReference type="EMBL" id="CAJFDH010000006">
    <property type="protein sequence ID" value="CAD5228852.1"/>
    <property type="molecule type" value="Genomic_DNA"/>
</dbReference>
<sequence length="376" mass="43897">MNTTDERKVLRVTFPNHFPYINYADCVVGDAIAKSCGYPGLMYDIFKLIAREIDYRLEPVMKSDIKFEDLESITERMITLNYNSVGIPFQKTAERMEVADLTDTMYEVDGYIMIYVAEAMDEGWWNIFKVYDNSTWALFFVILILECVFVCFVNQIEIRWKFKKNVRNRELVWSVIRLQLFQAASTKLYFFAGKFSLWLFSLLQCSMFLGILTSWFLASIIIVDKHDAILNEGYIFDQIAKGHRRLISQGNTEWFYNETGESYFKLTTALKGHTAELVDPMKIISRVRDHGDLIYVHSDTGSYLEAKRYCDIKHTKVTFPSIGAHIMLPKNSTLLPLFNKAIRENKRRLTNIYRRYNTLKLVSVCDNFVLGDALRK</sequence>
<keyword evidence="1" id="KW-1133">Transmembrane helix</keyword>